<dbReference type="Proteomes" id="UP000274097">
    <property type="component" value="Unassembled WGS sequence"/>
</dbReference>
<dbReference type="EMBL" id="RAQU01000124">
    <property type="protein sequence ID" value="RKK02811.1"/>
    <property type="molecule type" value="Genomic_DNA"/>
</dbReference>
<gene>
    <name evidence="1" type="ORF">D6Z83_17765</name>
    <name evidence="2" type="ORF">EBE87_12360</name>
</gene>
<dbReference type="AlphaFoldDB" id="A0A3A9JBD6"/>
<name>A0A3A9JBD6_9PROT</name>
<protein>
    <recommendedName>
        <fullName evidence="5">Glycosyltransferase family 2 protein</fullName>
    </recommendedName>
</protein>
<keyword evidence="3" id="KW-1185">Reference proteome</keyword>
<evidence type="ECO:0000313" key="4">
    <source>
        <dbReference type="Proteomes" id="UP000278036"/>
    </source>
</evidence>
<dbReference type="InterPro" id="IPR029044">
    <property type="entry name" value="Nucleotide-diphossugar_trans"/>
</dbReference>
<sequence>MNPAYRVRAPIVLFSFNRPRYLEKVCAGLAAQRGVEIDPRRVWLLQDGAVSPITGHRFARDEDIEASIAVFRRHFPQGRVMASPDNLGVARNILRGERLVFEGLEQDLGYFFEDDLEPGPWYVWALERLRELTEPFPRVAYFSAYGDHRRNYPGPLVKYIPLEHHWGFALRRHAWMRMMEWLKPFYALLEGRDYRDRDHARIYRLYEPLVVGSEASSQDAAKSLACMELNLTRVMTNVSFGRYIGEEGHSFSPDSFRAMGFDRHTIAAGEHFEFAPMTLSSLLWVDGFHRRHYERLKRERFQPVLDAHPLRD</sequence>
<dbReference type="SUPFAM" id="SSF53448">
    <property type="entry name" value="Nucleotide-diphospho-sugar transferases"/>
    <property type="match status" value="1"/>
</dbReference>
<dbReference type="Proteomes" id="UP000278036">
    <property type="component" value="Unassembled WGS sequence"/>
</dbReference>
<dbReference type="RefSeq" id="WP_120639602.1">
    <property type="nucleotide sequence ID" value="NZ_RAQU01000124.1"/>
</dbReference>
<evidence type="ECO:0000313" key="1">
    <source>
        <dbReference type="EMBL" id="RKK02811.1"/>
    </source>
</evidence>
<evidence type="ECO:0008006" key="5">
    <source>
        <dbReference type="Google" id="ProtNLM"/>
    </source>
</evidence>
<dbReference type="OrthoDB" id="7276437at2"/>
<accession>A0A3A9JBD6</accession>
<reference evidence="1 4" key="1">
    <citation type="submission" date="2018-09" db="EMBL/GenBank/DDBJ databases">
        <title>Roseomonas sp. nov., isolated from feces of Tibetan antelopes in the Qinghai-Tibet plateau, China.</title>
        <authorList>
            <person name="Tian Z."/>
        </authorList>
    </citation>
    <scope>NUCLEOTIDE SEQUENCE [LARGE SCALE GENOMIC DNA]</scope>
    <source>
        <strain evidence="2 3">Z23</strain>
        <strain evidence="1 4">Z24</strain>
    </source>
</reference>
<proteinExistence type="predicted"/>
<dbReference type="EMBL" id="RFLX01000008">
    <property type="protein sequence ID" value="RMI24483.1"/>
    <property type="molecule type" value="Genomic_DNA"/>
</dbReference>
<dbReference type="InParanoid" id="A0A3A9JBD6"/>
<comment type="caution">
    <text evidence="1">The sequence shown here is derived from an EMBL/GenBank/DDBJ whole genome shotgun (WGS) entry which is preliminary data.</text>
</comment>
<dbReference type="Gene3D" id="3.90.550.10">
    <property type="entry name" value="Spore Coat Polysaccharide Biosynthesis Protein SpsA, Chain A"/>
    <property type="match status" value="1"/>
</dbReference>
<organism evidence="1 4">
    <name type="scientific">Teichococcus wenyumeiae</name>
    <dbReference type="NCBI Taxonomy" id="2478470"/>
    <lineage>
        <taxon>Bacteria</taxon>
        <taxon>Pseudomonadati</taxon>
        <taxon>Pseudomonadota</taxon>
        <taxon>Alphaproteobacteria</taxon>
        <taxon>Acetobacterales</taxon>
        <taxon>Roseomonadaceae</taxon>
        <taxon>Roseomonas</taxon>
    </lineage>
</organism>
<evidence type="ECO:0000313" key="3">
    <source>
        <dbReference type="Proteomes" id="UP000274097"/>
    </source>
</evidence>
<evidence type="ECO:0000313" key="2">
    <source>
        <dbReference type="EMBL" id="RMI24483.1"/>
    </source>
</evidence>